<evidence type="ECO:0000313" key="3">
    <source>
        <dbReference type="Proteomes" id="UP000054018"/>
    </source>
</evidence>
<feature type="transmembrane region" description="Helical" evidence="1">
    <location>
        <begin position="51"/>
        <end position="75"/>
    </location>
</feature>
<reference evidence="2 3" key="1">
    <citation type="submission" date="2014-04" db="EMBL/GenBank/DDBJ databases">
        <authorList>
            <consortium name="DOE Joint Genome Institute"/>
            <person name="Kuo A."/>
            <person name="Kohler A."/>
            <person name="Costa M.D."/>
            <person name="Nagy L.G."/>
            <person name="Floudas D."/>
            <person name="Copeland A."/>
            <person name="Barry K.W."/>
            <person name="Cichocki N."/>
            <person name="Veneault-Fourrey C."/>
            <person name="LaButti K."/>
            <person name="Lindquist E.A."/>
            <person name="Lipzen A."/>
            <person name="Lundell T."/>
            <person name="Morin E."/>
            <person name="Murat C."/>
            <person name="Sun H."/>
            <person name="Tunlid A."/>
            <person name="Henrissat B."/>
            <person name="Grigoriev I.V."/>
            <person name="Hibbett D.S."/>
            <person name="Martin F."/>
            <person name="Nordberg H.P."/>
            <person name="Cantor M.N."/>
            <person name="Hua S.X."/>
        </authorList>
    </citation>
    <scope>NUCLEOTIDE SEQUENCE [LARGE SCALE GENOMIC DNA]</scope>
    <source>
        <strain evidence="2 3">441</strain>
    </source>
</reference>
<accession>A0A0C9Z089</accession>
<evidence type="ECO:0000256" key="1">
    <source>
        <dbReference type="SAM" id="Phobius"/>
    </source>
</evidence>
<sequence>VEVNLALQGMKTHPVPSQPRYFHGKEVGIKAGLKQTVLLTPGVLRVVGSSVLWGGMLVALRWFFGFVLACCVSLARWQAVFYPLVVHFSPSFCCALCSSADFASTQP</sequence>
<reference evidence="3" key="2">
    <citation type="submission" date="2015-01" db="EMBL/GenBank/DDBJ databases">
        <title>Evolutionary Origins and Diversification of the Mycorrhizal Mutualists.</title>
        <authorList>
            <consortium name="DOE Joint Genome Institute"/>
            <consortium name="Mycorrhizal Genomics Consortium"/>
            <person name="Kohler A."/>
            <person name="Kuo A."/>
            <person name="Nagy L.G."/>
            <person name="Floudas D."/>
            <person name="Copeland A."/>
            <person name="Barry K.W."/>
            <person name="Cichocki N."/>
            <person name="Veneault-Fourrey C."/>
            <person name="LaButti K."/>
            <person name="Lindquist E.A."/>
            <person name="Lipzen A."/>
            <person name="Lundell T."/>
            <person name="Morin E."/>
            <person name="Murat C."/>
            <person name="Riley R."/>
            <person name="Ohm R."/>
            <person name="Sun H."/>
            <person name="Tunlid A."/>
            <person name="Henrissat B."/>
            <person name="Grigoriev I.V."/>
            <person name="Hibbett D.S."/>
            <person name="Martin F."/>
        </authorList>
    </citation>
    <scope>NUCLEOTIDE SEQUENCE [LARGE SCALE GENOMIC DNA]</scope>
    <source>
        <strain evidence="3">441</strain>
    </source>
</reference>
<protein>
    <submittedName>
        <fullName evidence="2">Uncharacterized protein</fullName>
    </submittedName>
</protein>
<dbReference type="EMBL" id="KN833994">
    <property type="protein sequence ID" value="KIK13443.1"/>
    <property type="molecule type" value="Genomic_DNA"/>
</dbReference>
<dbReference type="AlphaFoldDB" id="A0A0C9Z089"/>
<organism evidence="2 3">
    <name type="scientific">Pisolithus microcarpus 441</name>
    <dbReference type="NCBI Taxonomy" id="765257"/>
    <lineage>
        <taxon>Eukaryota</taxon>
        <taxon>Fungi</taxon>
        <taxon>Dikarya</taxon>
        <taxon>Basidiomycota</taxon>
        <taxon>Agaricomycotina</taxon>
        <taxon>Agaricomycetes</taxon>
        <taxon>Agaricomycetidae</taxon>
        <taxon>Boletales</taxon>
        <taxon>Sclerodermatineae</taxon>
        <taxon>Pisolithaceae</taxon>
        <taxon>Pisolithus</taxon>
    </lineage>
</organism>
<keyword evidence="3" id="KW-1185">Reference proteome</keyword>
<gene>
    <name evidence="2" type="ORF">PISMIDRAFT_118861</name>
</gene>
<dbReference type="Proteomes" id="UP000054018">
    <property type="component" value="Unassembled WGS sequence"/>
</dbReference>
<dbReference type="HOGENOM" id="CLU_2414147_0_0_1"/>
<proteinExistence type="predicted"/>
<keyword evidence="1" id="KW-0472">Membrane</keyword>
<keyword evidence="1" id="KW-1133">Transmembrane helix</keyword>
<feature type="non-terminal residue" evidence="2">
    <location>
        <position position="1"/>
    </location>
</feature>
<evidence type="ECO:0000313" key="2">
    <source>
        <dbReference type="EMBL" id="KIK13443.1"/>
    </source>
</evidence>
<name>A0A0C9Z089_9AGAM</name>
<keyword evidence="1" id="KW-0812">Transmembrane</keyword>